<evidence type="ECO:0000313" key="2">
    <source>
        <dbReference type="EMBL" id="LAA69610.1"/>
    </source>
</evidence>
<dbReference type="Gene3D" id="3.30.420.10">
    <property type="entry name" value="Ribonuclease H-like superfamily/Ribonuclease H"/>
    <property type="match status" value="1"/>
</dbReference>
<dbReference type="GO" id="GO:0003676">
    <property type="term" value="F:nucleic acid binding"/>
    <property type="evidence" value="ECO:0007669"/>
    <property type="project" value="InterPro"/>
</dbReference>
<sequence length="187" mass="21680">MQGYTTNLAVVDLFIKMAHFIPCKGPLTAQEAVLLVWTRSLDIEDCSIMWFQRKSVHLLTEPLWHLLSIKVHLSSLHHPESNGESEKLSHMLQQYLRCFISYQQDNWTDLLPITEAAYKMQHILQSMHPSSGQLTDSTHGSDPTARNHHSSCFLHERPTAQTLLKEQIELAKTMYKKISRCRQTRDR</sequence>
<dbReference type="AlphaFoldDB" id="A0A2D4HCC9"/>
<protein>
    <recommendedName>
        <fullName evidence="3">Integrase catalytic domain-containing protein</fullName>
    </recommendedName>
</protein>
<dbReference type="InterPro" id="IPR012337">
    <property type="entry name" value="RNaseH-like_sf"/>
</dbReference>
<feature type="compositionally biased region" description="Polar residues" evidence="1">
    <location>
        <begin position="129"/>
        <end position="141"/>
    </location>
</feature>
<accession>A0A2D4HCC9</accession>
<reference evidence="2" key="1">
    <citation type="submission" date="2017-07" db="EMBL/GenBank/DDBJ databases">
        <authorList>
            <person name="Mikheyev A."/>
            <person name="Grau M."/>
        </authorList>
    </citation>
    <scope>NUCLEOTIDE SEQUENCE</scope>
    <source>
        <tissue evidence="2">Venom_gland</tissue>
    </source>
</reference>
<dbReference type="SUPFAM" id="SSF53098">
    <property type="entry name" value="Ribonuclease H-like"/>
    <property type="match status" value="1"/>
</dbReference>
<feature type="region of interest" description="Disordered" evidence="1">
    <location>
        <begin position="129"/>
        <end position="152"/>
    </location>
</feature>
<evidence type="ECO:0000256" key="1">
    <source>
        <dbReference type="SAM" id="MobiDB-lite"/>
    </source>
</evidence>
<organism evidence="2">
    <name type="scientific">Micrurus lemniscatus lemniscatus</name>
    <dbReference type="NCBI Taxonomy" id="129467"/>
    <lineage>
        <taxon>Eukaryota</taxon>
        <taxon>Metazoa</taxon>
        <taxon>Chordata</taxon>
        <taxon>Craniata</taxon>
        <taxon>Vertebrata</taxon>
        <taxon>Euteleostomi</taxon>
        <taxon>Lepidosauria</taxon>
        <taxon>Squamata</taxon>
        <taxon>Bifurcata</taxon>
        <taxon>Unidentata</taxon>
        <taxon>Episquamata</taxon>
        <taxon>Toxicofera</taxon>
        <taxon>Serpentes</taxon>
        <taxon>Colubroidea</taxon>
        <taxon>Elapidae</taxon>
        <taxon>Elapinae</taxon>
        <taxon>Micrurus</taxon>
    </lineage>
</organism>
<dbReference type="InterPro" id="IPR036397">
    <property type="entry name" value="RNaseH_sf"/>
</dbReference>
<proteinExistence type="predicted"/>
<evidence type="ECO:0008006" key="3">
    <source>
        <dbReference type="Google" id="ProtNLM"/>
    </source>
</evidence>
<dbReference type="EMBL" id="IACK01020993">
    <property type="protein sequence ID" value="LAA69610.1"/>
    <property type="molecule type" value="Transcribed_RNA"/>
</dbReference>
<reference evidence="2" key="2">
    <citation type="submission" date="2017-11" db="EMBL/GenBank/DDBJ databases">
        <title>Coralsnake Venomics: Analyses of Venom Gland Transcriptomes and Proteomes of Six Brazilian Taxa.</title>
        <authorList>
            <person name="Aird S.D."/>
            <person name="Jorge da Silva N."/>
            <person name="Qiu L."/>
            <person name="Villar-Briones A."/>
            <person name="Aparecida-Saddi V."/>
            <person name="Campos-Telles M.P."/>
            <person name="Grau M."/>
            <person name="Mikheyev A.S."/>
        </authorList>
    </citation>
    <scope>NUCLEOTIDE SEQUENCE</scope>
    <source>
        <tissue evidence="2">Venom_gland</tissue>
    </source>
</reference>
<name>A0A2D4HCC9_MICLE</name>